<sequence length="68" mass="7975">MQEVDAMAQVVNSILKSNGFTELSNEDFNLKIKYIFGRIINPNSENKYLYINHFDKCIRGIIVYKIME</sequence>
<protein>
    <submittedName>
        <fullName evidence="1">Uncharacterized protein</fullName>
    </submittedName>
</protein>
<dbReference type="EMBL" id="LLYZ01000021">
    <property type="protein sequence ID" value="KQK24378.1"/>
    <property type="molecule type" value="Genomic_DNA"/>
</dbReference>
<evidence type="ECO:0000313" key="1">
    <source>
        <dbReference type="EMBL" id="KQK24378.1"/>
    </source>
</evidence>
<organism evidence="1 2">
    <name type="scientific">Chryseobacterium aquaticum</name>
    <dbReference type="NCBI Taxonomy" id="452084"/>
    <lineage>
        <taxon>Bacteria</taxon>
        <taxon>Pseudomonadati</taxon>
        <taxon>Bacteroidota</taxon>
        <taxon>Flavobacteriia</taxon>
        <taxon>Flavobacteriales</taxon>
        <taxon>Weeksellaceae</taxon>
        <taxon>Chryseobacterium group</taxon>
        <taxon>Chryseobacterium</taxon>
    </lineage>
</organism>
<dbReference type="AlphaFoldDB" id="A0A0Q3SGS6"/>
<evidence type="ECO:0000313" key="2">
    <source>
        <dbReference type="Proteomes" id="UP000051682"/>
    </source>
</evidence>
<dbReference type="STRING" id="452084.AR438_17265"/>
<dbReference type="RefSeq" id="WP_050377021.1">
    <property type="nucleotide sequence ID" value="NZ_LLYZ01000021.1"/>
</dbReference>
<gene>
    <name evidence="1" type="ORF">AR438_17265</name>
</gene>
<keyword evidence="2" id="KW-1185">Reference proteome</keyword>
<dbReference type="Proteomes" id="UP000051682">
    <property type="component" value="Unassembled WGS sequence"/>
</dbReference>
<accession>A0A0Q3SGS6</accession>
<name>A0A0Q3SGS6_9FLAO</name>
<proteinExistence type="predicted"/>
<dbReference type="OrthoDB" id="767755at2"/>
<comment type="caution">
    <text evidence="1">The sequence shown here is derived from an EMBL/GenBank/DDBJ whole genome shotgun (WGS) entry which is preliminary data.</text>
</comment>
<reference evidence="1 2" key="1">
    <citation type="submission" date="2015-10" db="EMBL/GenBank/DDBJ databases">
        <title>Chryseobacterium aquaticum genome.</title>
        <authorList>
            <person name="Newman J.D."/>
            <person name="Ferguson M.B."/>
            <person name="Miller J.R."/>
        </authorList>
    </citation>
    <scope>NUCLEOTIDE SEQUENCE [LARGE SCALE GENOMIC DNA]</scope>
    <source>
        <strain evidence="1 2">KCTC 12483</strain>
    </source>
</reference>